<evidence type="ECO:0000313" key="2">
    <source>
        <dbReference type="EMBL" id="SCN11944.1"/>
    </source>
</evidence>
<accession>A0A1D3P9T6</accession>
<protein>
    <submittedName>
        <fullName evidence="2">Alkaline D-peptidase</fullName>
    </submittedName>
</protein>
<dbReference type="Pfam" id="PF00144">
    <property type="entry name" value="Beta-lactamase"/>
    <property type="match status" value="1"/>
</dbReference>
<feature type="domain" description="Beta-lactamase-related" evidence="1">
    <location>
        <begin position="113"/>
        <end position="403"/>
    </location>
</feature>
<dbReference type="SUPFAM" id="SSF56601">
    <property type="entry name" value="beta-lactamase/transpeptidase-like"/>
    <property type="match status" value="1"/>
</dbReference>
<dbReference type="InterPro" id="IPR012338">
    <property type="entry name" value="Beta-lactam/transpept-like"/>
</dbReference>
<organism evidence="2">
    <name type="scientific">Kitasatospora aburaviensis</name>
    <dbReference type="NCBI Taxonomy" id="67265"/>
    <lineage>
        <taxon>Bacteria</taxon>
        <taxon>Bacillati</taxon>
        <taxon>Actinomycetota</taxon>
        <taxon>Actinomycetes</taxon>
        <taxon>Kitasatosporales</taxon>
        <taxon>Streptomycetaceae</taxon>
        <taxon>Kitasatospora</taxon>
    </lineage>
</organism>
<reference evidence="2" key="1">
    <citation type="submission" date="2016-07" db="EMBL/GenBank/DDBJ databases">
        <title>Evidence for an iterative module in chain elongation on the azalomycin polyketide synthase.</title>
        <authorList>
            <person name="Hong H."/>
            <person name="Sun Y."/>
            <person name="Zhou Y."/>
            <person name="Stephens E."/>
            <person name="Samborskyy M."/>
            <person name="Leadlay P.F."/>
        </authorList>
    </citation>
    <scope>NUCLEOTIDE SEQUENCE</scope>
    <source>
        <strain evidence="2">ATCC31860</strain>
    </source>
</reference>
<dbReference type="AlphaFoldDB" id="A0A1D3P9T6"/>
<dbReference type="InterPro" id="IPR001466">
    <property type="entry name" value="Beta-lactam-related"/>
</dbReference>
<dbReference type="PANTHER" id="PTHR46825:SF7">
    <property type="entry name" value="D-ALANYL-D-ALANINE CARBOXYPEPTIDASE"/>
    <property type="match status" value="1"/>
</dbReference>
<name>A0A1D3P9T6_9ACTN</name>
<dbReference type="Gene3D" id="3.40.710.10">
    <property type="entry name" value="DD-peptidase/beta-lactamase superfamily"/>
    <property type="match status" value="1"/>
</dbReference>
<dbReference type="EMBL" id="LT608336">
    <property type="protein sequence ID" value="SCN11944.1"/>
    <property type="molecule type" value="Genomic_DNA"/>
</dbReference>
<sequence>MSRDVFSSDRARWSRRLRPVWAVLTVSGLALGSATPALARPAPAVPAARDAVVAGAPADRAGVEARLTRLARRLVAAGAPGVIVRVDDGRGRPIEIAEQAPWAARDHRLDVGDEFRMGSNTKTMMATLVLQLVAEGRLGLDDPVERWLPGSVPNGGAITVRMLLNHTSGLFDYTGDSALRPAILGTDRHRWTSAELLALGTKHEPLFPPGTKWSYSNTNYAAVGALLEQVTGVSPADLLRDRIARPLGLRHTYLATDGGWRGRYVRGYEPDAAHMPPGVPAEFRTVAGVHHDGQVDVSGNDPSWGGSAGAVVSTAADWSRFYTALMSGRLLPAAQLAQLRTTVPMDPENPVDGPGYGLGVETVTTPCGTIWAHEGGITGYSSANYTDGTGGRTATVLVPTEFRYEFEADPKLAEADRALQTAVICTMFGKPVPTTAATAQSG</sequence>
<evidence type="ECO:0000259" key="1">
    <source>
        <dbReference type="Pfam" id="PF00144"/>
    </source>
</evidence>
<proteinExistence type="predicted"/>
<dbReference type="InterPro" id="IPR050491">
    <property type="entry name" value="AmpC-like"/>
</dbReference>
<dbReference type="PANTHER" id="PTHR46825">
    <property type="entry name" value="D-ALANYL-D-ALANINE-CARBOXYPEPTIDASE/ENDOPEPTIDASE AMPH"/>
    <property type="match status" value="1"/>
</dbReference>